<keyword evidence="2" id="KW-1003">Cell membrane</keyword>
<keyword evidence="3" id="KW-0328">Glycosyltransferase</keyword>
<evidence type="ECO:0000256" key="7">
    <source>
        <dbReference type="ARBA" id="ARBA00037904"/>
    </source>
</evidence>
<dbReference type="GO" id="GO:0005886">
    <property type="term" value="C:plasma membrane"/>
    <property type="evidence" value="ECO:0007669"/>
    <property type="project" value="UniProtKB-SubCell"/>
</dbReference>
<dbReference type="STRING" id="28445.BHQ20_15285"/>
<dbReference type="PANTHER" id="PTHR43646">
    <property type="entry name" value="GLYCOSYLTRANSFERASE"/>
    <property type="match status" value="1"/>
</dbReference>
<comment type="function">
    <text evidence="6">Catalyzes the glycosylation of 4,4'-diaponeurosporenoate, i.e. the esterification of glucose at the C1'' position with the carboxyl group of 4,4'-diaponeurosporenic acid, to form glycosyl-4,4'-diaponeurosporenoate. This is a step in the biosynthesis of staphyloxanthin, an orange pigment present in most staphylococci strains.</text>
</comment>
<protein>
    <recommendedName>
        <fullName evidence="9">4,4'-diaponeurosporenoate glycosyltransferase</fullName>
    </recommendedName>
</protein>
<evidence type="ECO:0000256" key="5">
    <source>
        <dbReference type="ARBA" id="ARBA00023136"/>
    </source>
</evidence>
<evidence type="ECO:0000259" key="10">
    <source>
        <dbReference type="Pfam" id="PF00535"/>
    </source>
</evidence>
<evidence type="ECO:0000256" key="1">
    <source>
        <dbReference type="ARBA" id="ARBA00004236"/>
    </source>
</evidence>
<evidence type="ECO:0000256" key="2">
    <source>
        <dbReference type="ARBA" id="ARBA00022475"/>
    </source>
</evidence>
<evidence type="ECO:0000256" key="4">
    <source>
        <dbReference type="ARBA" id="ARBA00022679"/>
    </source>
</evidence>
<reference evidence="11 12" key="1">
    <citation type="submission" date="2017-02" db="EMBL/GenBank/DDBJ databases">
        <title>The new phylogeny of genus Mycobacterium.</title>
        <authorList>
            <person name="Tortoli E."/>
            <person name="Trovato A."/>
            <person name="Cirillo D.M."/>
        </authorList>
    </citation>
    <scope>NUCLEOTIDE SEQUENCE [LARGE SCALE GENOMIC DNA]</scope>
    <source>
        <strain evidence="11 12">DSM 44049</strain>
    </source>
</reference>
<keyword evidence="12" id="KW-1185">Reference proteome</keyword>
<dbReference type="PANTHER" id="PTHR43646:SF2">
    <property type="entry name" value="GLYCOSYLTRANSFERASE 2-LIKE DOMAIN-CONTAINING PROTEIN"/>
    <property type="match status" value="1"/>
</dbReference>
<dbReference type="Gene3D" id="3.90.550.10">
    <property type="entry name" value="Spore Coat Polysaccharide Biosynthesis Protein SpsA, Chain A"/>
    <property type="match status" value="1"/>
</dbReference>
<dbReference type="SUPFAM" id="SSF53448">
    <property type="entry name" value="Nucleotide-diphospho-sugar transferases"/>
    <property type="match status" value="1"/>
</dbReference>
<proteinExistence type="inferred from homology"/>
<dbReference type="GO" id="GO:0016757">
    <property type="term" value="F:glycosyltransferase activity"/>
    <property type="evidence" value="ECO:0007669"/>
    <property type="project" value="UniProtKB-KW"/>
</dbReference>
<keyword evidence="5" id="KW-0472">Membrane</keyword>
<sequence length="256" mass="28020">MSNANELWIVVPAYNESAWIGSTIDALALQKDVSPTVLVVDNASTDDTAAEVKAAGLRHPELDVRVIREEEKGTGAACDTGFRHAIKHGATFILRTDADCVPEPTWAARMRDALDGGLDLVGGNYRARFDDGTAPFGASVSVPLVYGLVRFVGRIRPNNNRKGEGYQAPFILAPGGNMGIRGTVYLECGGFPRTKIEDVHEDKQIVNRVRKVSSRLGYRRDAIVRFSNRRAARNGIVNNLRWYLNHGGGCEVVDVR</sequence>
<evidence type="ECO:0000256" key="9">
    <source>
        <dbReference type="ARBA" id="ARBA00040345"/>
    </source>
</evidence>
<evidence type="ECO:0000313" key="12">
    <source>
        <dbReference type="Proteomes" id="UP000192739"/>
    </source>
</evidence>
<dbReference type="InterPro" id="IPR001173">
    <property type="entry name" value="Glyco_trans_2-like"/>
</dbReference>
<feature type="domain" description="Glycosyltransferase 2-like" evidence="10">
    <location>
        <begin position="9"/>
        <end position="137"/>
    </location>
</feature>
<dbReference type="Proteomes" id="UP000192739">
    <property type="component" value="Unassembled WGS sequence"/>
</dbReference>
<evidence type="ECO:0000256" key="6">
    <source>
        <dbReference type="ARBA" id="ARBA00037281"/>
    </source>
</evidence>
<dbReference type="EMBL" id="MVHT01000014">
    <property type="protein sequence ID" value="ORB08286.1"/>
    <property type="molecule type" value="Genomic_DNA"/>
</dbReference>
<dbReference type="AlphaFoldDB" id="A0A1E3SEI6"/>
<comment type="similarity">
    <text evidence="8">Belongs to the glycosyltransferase 2 family. CrtQ subfamily.</text>
</comment>
<evidence type="ECO:0000313" key="11">
    <source>
        <dbReference type="EMBL" id="ORB08286.1"/>
    </source>
</evidence>
<dbReference type="Pfam" id="PF00535">
    <property type="entry name" value="Glycos_transf_2"/>
    <property type="match status" value="1"/>
</dbReference>
<evidence type="ECO:0000256" key="3">
    <source>
        <dbReference type="ARBA" id="ARBA00022676"/>
    </source>
</evidence>
<comment type="subcellular location">
    <subcellularLocation>
        <location evidence="1">Cell membrane</location>
    </subcellularLocation>
</comment>
<comment type="pathway">
    <text evidence="7">Carotenoid biosynthesis; staphyloxanthin biosynthesis; staphyloxanthin from farnesyl diphosphate: step 4/5.</text>
</comment>
<gene>
    <name evidence="11" type="ORF">BST27_07510</name>
</gene>
<comment type="caution">
    <text evidence="11">The sequence shown here is derived from an EMBL/GenBank/DDBJ whole genome shotgun (WGS) entry which is preliminary data.</text>
</comment>
<dbReference type="InterPro" id="IPR029044">
    <property type="entry name" value="Nucleotide-diphossugar_trans"/>
</dbReference>
<evidence type="ECO:0000256" key="8">
    <source>
        <dbReference type="ARBA" id="ARBA00038120"/>
    </source>
</evidence>
<organism evidence="11 12">
    <name type="scientific">Mycobacterium intermedium</name>
    <dbReference type="NCBI Taxonomy" id="28445"/>
    <lineage>
        <taxon>Bacteria</taxon>
        <taxon>Bacillati</taxon>
        <taxon>Actinomycetota</taxon>
        <taxon>Actinomycetes</taxon>
        <taxon>Mycobacteriales</taxon>
        <taxon>Mycobacteriaceae</taxon>
        <taxon>Mycobacterium</taxon>
        <taxon>Mycobacterium simiae complex</taxon>
    </lineage>
</organism>
<keyword evidence="4" id="KW-0808">Transferase</keyword>
<dbReference type="CDD" id="cd00761">
    <property type="entry name" value="Glyco_tranf_GTA_type"/>
    <property type="match status" value="1"/>
</dbReference>
<accession>A0A1E3SEI6</accession>
<name>A0A1E3SEI6_MYCIE</name>